<comment type="caution">
    <text evidence="5">The sequence shown here is derived from an EMBL/GenBank/DDBJ whole genome shotgun (WGS) entry which is preliminary data.</text>
</comment>
<dbReference type="Gene3D" id="2.60.120.920">
    <property type="match status" value="1"/>
</dbReference>
<protein>
    <recommendedName>
        <fullName evidence="4">HECT domain-containing protein</fullName>
    </recommendedName>
</protein>
<feature type="compositionally biased region" description="Low complexity" evidence="3">
    <location>
        <begin position="2417"/>
        <end position="2448"/>
    </location>
</feature>
<evidence type="ECO:0000256" key="2">
    <source>
        <dbReference type="PROSITE-ProRule" id="PRU00104"/>
    </source>
</evidence>
<dbReference type="SMART" id="SM00119">
    <property type="entry name" value="HECTc"/>
    <property type="match status" value="1"/>
</dbReference>
<dbReference type="Gene3D" id="3.30.2410.10">
    <property type="entry name" value="Hect, E3 ligase catalytic domain"/>
    <property type="match status" value="1"/>
</dbReference>
<keyword evidence="6" id="KW-1185">Reference proteome</keyword>
<reference evidence="5" key="1">
    <citation type="submission" date="2016-10" db="EMBL/GenBank/DDBJ databases">
        <authorList>
            <person name="Benchimol M."/>
            <person name="Almeida L.G."/>
            <person name="Vasconcelos A.T."/>
            <person name="Perreira-Neves A."/>
            <person name="Rosa I.A."/>
            <person name="Tasca T."/>
            <person name="Bogo M.R."/>
            <person name="de Souza W."/>
        </authorList>
    </citation>
    <scope>NUCLEOTIDE SEQUENCE [LARGE SCALE GENOMIC DNA]</scope>
    <source>
        <strain evidence="5">K</strain>
    </source>
</reference>
<name>A0A1J4J683_9EUKA</name>
<dbReference type="EMBL" id="MLAK01001293">
    <property type="protein sequence ID" value="OHS94738.1"/>
    <property type="molecule type" value="Genomic_DNA"/>
</dbReference>
<dbReference type="Pfam" id="PF00632">
    <property type="entry name" value="HECT"/>
    <property type="match status" value="1"/>
</dbReference>
<evidence type="ECO:0000313" key="5">
    <source>
        <dbReference type="EMBL" id="OHS94738.1"/>
    </source>
</evidence>
<evidence type="ECO:0000313" key="6">
    <source>
        <dbReference type="Proteomes" id="UP000179807"/>
    </source>
</evidence>
<accession>A0A1J4J683</accession>
<feature type="active site" description="Glycyl thioester intermediate" evidence="2">
    <location>
        <position position="2933"/>
    </location>
</feature>
<sequence>MGQYPSTTESSEPNFTTDITSFSLPSFIRPLIQQKKKSKQLCFEDTDRKDFESFVQHIFSYQTSDGNLNLPENYSQSTFDSLIHSLMKQLDKYLEFQTIFEEIDNSACQCIKDSLSPNRIIRYITFPVETPKHFVDFVLNIYNDIVASKPTPKNITTFIELFGKFSSSTEVYSPLMTSLLPNIRAILLLDNDYSQTLCQILISQVNSQHSSIYYVMALVDAVLRMPSLSVRINLEPKMNMTDQTSYKPVNENITTMRARLGENAVVQTACHYQQQSFILRNDNTLYKVSTRSVKLVKLEKIQSPAKLAVNRRYLFVFNYPSSIDVYDIRAHMSKKESFFFNTPANHELVAVCTHGEKDIFMLFKQQQTNTYIVDFLSTIQITIGTLHFKKPPICMNVSHYNQSTCLQIASATKLHAYEIDFDNFRIAPMIPNILNIPNGWKLLSMQEDTYLAMKPARSHLQLAYLNQTSPLSFLPRYSAPELPDTNGSLLQKDVIGLLINDFVLKLSGTVWRMIFEHSIIEQNLPDINSYLFDENFIPYLVDIVERSLNTLETNTLIHLTFVILALILLHLNNFNTISEINKSKIIDLLSIVSKSQHIVSKTDILLTIFLIIDNGFNLLFFGNTDKLIEITRTICSSQQTKEQFALFTPILASSHAILYIIDSDIIKILHQNTSPFTTCFVITNSFSMLLSEYIRCMVARTESSKLVQTLKVLTESMREYFPKEIVLKQFTFFLVCLEKYKFTSLIVSFFELLQPTISLFDKKFKPDQIISTGKTDDDAITEQIIETKHPVGNDNKYCWDISFPGAAAMEVEFDPSCSILIDDQDVFQILAGNSATSPIVYEKEPKSTEPFPKKLLINSSCARVIFRSFAGYHLHGLKIFFRRIDNHKDNEKIIDSFQFYLYYFFHALGNCISTVFQEKTENPKMNCCQFMLWMKKIDYPNSLTKSQARMVPENFMDMMACEIKAVQRIKATNEIQEVETLCASAALNQLEFTETVLTTKKIEEPTNLRATTRKLSTMIIPRSPFPSNTKRPPRPSIIVPTHNNFSNANSLLRQTLMTPKERSPPISQTSHLNTNEKVNSFLKVLWKLIYQMRTRIHFAKQKSKDLYQTQLQNIKDKAKYFATVRSVFEPINNSDSLEVLTTRANQILRVISADFTLKEMFDYVNNNIEFQLNQTGMIKQLEKFAHNITHQHLLMQIFYPLCKRLMGATKIAIPESTSSSFKILFHNLSKHFMQIDSQPDNSFQLMTLLSNFALVGFNESQSDAVFAAIKGFIANNQNTVAWQLFIHYCMNVSSQLFENKAKYFFESGIVGPTLLLQTLLILSKGDTVKNLSFVSGFINSKQPHMIRSVFLFLSAYFAKSGIQEDFSVKIGNKTLESEAFFRLILKIIGEKATGKSISLLSDEVPYESHLMIYSEMVSFFRICIKKTSKVNNFLLRLFDSILLDYTKGVEDETIIGVFLVLGEGFFSLKATNYAIYDKSSAVMKLDEYSPYIKQSKLKSLLDNSITHVDKKFLIGYPRIPPSPSYYPMTKFRVGVLSKIIQNFEKINKVLFAAFSLYLNVVLQDRNSLKMLATSEFLISLFKISNQSSFEGQYHSLPELIEAAASYSLPTSPESSETLNKLIKLNTYVKIGNSFIDENFYYYEFTIKEEIKTTNIIIGMINDYCCSEYHSFVGLDLQKKGFVINGVFMRRSELSVNFSKSSTIGCLYNNGNVSFIFNNKTLPIVLPFKSRRYTPLIISTNTEINYTMNFGESTFIYTVPEYHPNLELITVEYDDSTVNSISNFTRDNSLYLNSLDDDIYMKFLNQSKVSTWKYNESYHQFKSIQFPKPYFALSKELFESKTEVCPYLQNIKGQPFIINSKLNPFHKKIGLLTKIGKDGKFHLNIIDIEAGQHHHASFEESFLDRINFHYFPIKSSFEVFRTISVRAIRYSILHVLFSFPNLINSLNSKDVSDYISKMLCELIPYKKKYKTNAIYQCNDTVFASTLLFTSIISITSYRSYFLKIMDKITQDHEYIIEILYQMLIEKIGRVCSPKHISEFSFLIETTHPMNYARIDRTILLSDAINFLVIPDPSFDIKHVRGLLIKGSVNPFLVSKPRDVDSFVMGSSIYLNFSCNKEIPNYGARLYVIPQFLYSADSTFLPISWLIHFGTALLDLTVNKVLPISISNILIPLLLRNNNQILNLFKFRFLSPILFSQQDLDNNRLYEQCLPLLLNFQRKFSILSVPNQEKAITLVTAYVRLHAEKYKEITDCFTSDPTGNINNDNMKKAIVLSKFQTLMKSAQIFIDALGHRRLEFIIYLLPFLTVDSVFPYFIFFNHYFSEHQSPVIIETPHPATKDKYIFHLQFHGSPHQKVKISKKTAQSPGLAINFSSPKDPSLKITILSTDERGFMFPIHSDDFYVEIIINGETAENGTEASKNNTNTSNSNNNNNANNNTDNNTSNSSNTNMNNDSRNGRIQNDSVNVESWGAKITFEPILDFTRLTPNLVARKFSSFISDMKSMTTKWQLSFDAELSPHIKSTSIFAHLVSSPIIYNSSFNFTLIASRFSFIKRLNELFNGEFAQLPLNDVSQPIVSLLIKASSAFSSAMKLSRLEKIICKNFCQKKSFSFNRSRALLAKSNPDSPEAKSLFEQVIDQIPASGLGALKCKDAPWRVTLEGEGATDVGGPGRDLFTEVSSELCMPHNHLFIKTPRSINEQMIEEYVPDPRCTKLDRFIYVGAFVALAFVTRLQQPYRFADLIWSFLAGKKITIEHIFTIDPSFKTTITAAKEGNIVDMKYTIKNIFGEDIELIPDGAMISVPKSEVPRYCTLAINFRVNEFNHQLKKMKEGFSIFLGDICSQMVTPEELKSYICGSVDIPIHELRQLIQTTNATPEEEEMLYEVLEEFTVDERMLFIKFVTGKMSVPAPGASWNGSLNVEFVKLKPKKPPYRLPLAATCSSTVSIPRYPTKEILAEKLRTAITYGSDIVLDHAFDAGGIIE</sequence>
<dbReference type="RefSeq" id="XP_068347875.1">
    <property type="nucleotide sequence ID" value="XM_068495717.1"/>
</dbReference>
<gene>
    <name evidence="5" type="ORF">TRFO_10883</name>
</gene>
<dbReference type="OrthoDB" id="8068875at2759"/>
<proteinExistence type="predicted"/>
<dbReference type="InterPro" id="IPR000569">
    <property type="entry name" value="HECT_dom"/>
</dbReference>
<evidence type="ECO:0000259" key="4">
    <source>
        <dbReference type="PROSITE" id="PS50237"/>
    </source>
</evidence>
<dbReference type="Gene3D" id="3.90.1750.10">
    <property type="entry name" value="Hect, E3 ligase catalytic domains"/>
    <property type="match status" value="1"/>
</dbReference>
<evidence type="ECO:0000256" key="3">
    <source>
        <dbReference type="SAM" id="MobiDB-lite"/>
    </source>
</evidence>
<dbReference type="Gene3D" id="3.30.2160.10">
    <property type="entry name" value="Hect, E3 ligase catalytic domain"/>
    <property type="match status" value="1"/>
</dbReference>
<evidence type="ECO:0000256" key="1">
    <source>
        <dbReference type="ARBA" id="ARBA00022786"/>
    </source>
</evidence>
<organism evidence="5 6">
    <name type="scientific">Tritrichomonas foetus</name>
    <dbReference type="NCBI Taxonomy" id="1144522"/>
    <lineage>
        <taxon>Eukaryota</taxon>
        <taxon>Metamonada</taxon>
        <taxon>Parabasalia</taxon>
        <taxon>Tritrichomonadida</taxon>
        <taxon>Tritrichomonadidae</taxon>
        <taxon>Tritrichomonas</taxon>
    </lineage>
</organism>
<dbReference type="InterPro" id="IPR043136">
    <property type="entry name" value="B30.2/SPRY_sf"/>
</dbReference>
<dbReference type="GO" id="GO:0005737">
    <property type="term" value="C:cytoplasm"/>
    <property type="evidence" value="ECO:0007669"/>
    <property type="project" value="TreeGrafter"/>
</dbReference>
<dbReference type="InterPro" id="IPR042469">
    <property type="entry name" value="HECTD3"/>
</dbReference>
<dbReference type="Proteomes" id="UP000179807">
    <property type="component" value="Unassembled WGS sequence"/>
</dbReference>
<keyword evidence="1 2" id="KW-0833">Ubl conjugation pathway</keyword>
<dbReference type="PANTHER" id="PTHR46654:SF1">
    <property type="entry name" value="E3 UBIQUITIN-PROTEIN LIGASE HECTD3"/>
    <property type="match status" value="1"/>
</dbReference>
<dbReference type="PANTHER" id="PTHR46654">
    <property type="entry name" value="E3 UBIQUITIN-PROTEIN LIGASE HECTD3"/>
    <property type="match status" value="1"/>
</dbReference>
<dbReference type="SUPFAM" id="SSF56204">
    <property type="entry name" value="Hect, E3 ligase catalytic domain"/>
    <property type="match status" value="1"/>
</dbReference>
<dbReference type="GO" id="GO:0004842">
    <property type="term" value="F:ubiquitin-protein transferase activity"/>
    <property type="evidence" value="ECO:0007669"/>
    <property type="project" value="InterPro"/>
</dbReference>
<dbReference type="PROSITE" id="PS50237">
    <property type="entry name" value="HECT"/>
    <property type="match status" value="1"/>
</dbReference>
<feature type="domain" description="HECT" evidence="4">
    <location>
        <begin position="2642"/>
        <end position="2971"/>
    </location>
</feature>
<feature type="region of interest" description="Disordered" evidence="3">
    <location>
        <begin position="2410"/>
        <end position="2456"/>
    </location>
</feature>
<dbReference type="GeneID" id="94830421"/>
<dbReference type="InterPro" id="IPR035983">
    <property type="entry name" value="Hect_E3_ubiquitin_ligase"/>
</dbReference>
<dbReference type="VEuPathDB" id="TrichDB:TRFO_10883"/>